<proteinExistence type="predicted"/>
<dbReference type="PANTHER" id="PTHR15910">
    <property type="entry name" value="ARCHAEMETZINCIN"/>
    <property type="match status" value="1"/>
</dbReference>
<keyword evidence="4" id="KW-0378">Hydrolase</keyword>
<dbReference type="Gene3D" id="3.40.390.10">
    <property type="entry name" value="Collagenase (Catalytic Domain)"/>
    <property type="match status" value="1"/>
</dbReference>
<evidence type="ECO:0000313" key="8">
    <source>
        <dbReference type="EMBL" id="KRX05882.1"/>
    </source>
</evidence>
<evidence type="ECO:0000313" key="9">
    <source>
        <dbReference type="Proteomes" id="UP000054937"/>
    </source>
</evidence>
<dbReference type="GO" id="GO:0046872">
    <property type="term" value="F:metal ion binding"/>
    <property type="evidence" value="ECO:0007669"/>
    <property type="project" value="UniProtKB-KW"/>
</dbReference>
<evidence type="ECO:0000256" key="5">
    <source>
        <dbReference type="ARBA" id="ARBA00022833"/>
    </source>
</evidence>
<keyword evidence="9" id="KW-1185">Reference proteome</keyword>
<sequence length="737" mass="85932">MEAYRKAVPVKLYSQEECKSALGTLVGEKFTLKKTFQALQKSEQFELIQSQGPGEWMFENEVEEQSFPLYASSNIKNYISQDRNIIYIKTLDCSITKEELKKVKKNLKTFFLGCKIKQLKKQLPCNFMANKGEFYSEKYEENLFDSQKILKELEKYVPKDAYCVIVITDYFFYNMPSEKSLFSCPIKVMDTTEKYPDDYWLFGLASVKDRVGIVNYKRFSNPFCKIPEEDDYEKEIKQLKELHTKQIIKSRINTGIKKQNQDQLQEEQIKVTEIQEKLEQKQQKPQFKWNNLTQEEKQVLTNFQENEVFSNFLKVLNHEVAHMFGIKHCVKNPQRLANFSIGEVSSSPFDQLRLGSFTDTILIFNIYHSRAVKWYAREIYVRKSSSTTAFVYFSGHFDDSKAIQRQIAVRNGNSAQYKFNKQISILFCQFMRQNPRKTSNFSLEIWGLLLPQELCGCDFYCHIKSVSIRYALKYGNQSLSYSRQTYLLPRAISQELLCIQRLKVQALRFGNRSPGMSSLRLKILKDQQIFLKQKYHPPLLINQDWDLSLIPTQFSIFTTFELSNGTFERVQGLLKNFFLPVKANIQWDICQTTSAAETTAKTTAEISHIIFGDQSSIQCGRKQPTTAFVSFSGHFDDSAAIQCLIAVRNEIEILCNFNKQISFLQEYQFTCQFMELNTHTKTVWLQFVTIVKNLQRLANFSIGEVSSSPFDQLRLGSFTDTNLILNIYHSRAVKWYA</sequence>
<comment type="caution">
    <text evidence="8">The sequence shown here is derived from an EMBL/GenBank/DDBJ whole genome shotgun (WGS) entry which is preliminary data.</text>
</comment>
<dbReference type="Proteomes" id="UP000054937">
    <property type="component" value="Unassembled WGS sequence"/>
</dbReference>
<accession>A0A0V0QV18</accession>
<keyword evidence="7" id="KW-0175">Coiled coil</keyword>
<reference evidence="8 9" key="1">
    <citation type="journal article" date="2015" name="Sci. Rep.">
        <title>Genome of the facultative scuticociliatosis pathogen Pseudocohnilembus persalinus provides insight into its virulence through horizontal gene transfer.</title>
        <authorList>
            <person name="Xiong J."/>
            <person name="Wang G."/>
            <person name="Cheng J."/>
            <person name="Tian M."/>
            <person name="Pan X."/>
            <person name="Warren A."/>
            <person name="Jiang C."/>
            <person name="Yuan D."/>
            <person name="Miao W."/>
        </authorList>
    </citation>
    <scope>NUCLEOTIDE SEQUENCE [LARGE SCALE GENOMIC DNA]</scope>
    <source>
        <strain evidence="8">36N120E</strain>
    </source>
</reference>
<protein>
    <submittedName>
        <fullName evidence="8">Uncharacterized protein</fullName>
    </submittedName>
</protein>
<dbReference type="GO" id="GO:0008237">
    <property type="term" value="F:metallopeptidase activity"/>
    <property type="evidence" value="ECO:0007669"/>
    <property type="project" value="UniProtKB-KW"/>
</dbReference>
<keyword evidence="6" id="KW-0482">Metalloprotease</keyword>
<dbReference type="AlphaFoldDB" id="A0A0V0QV18"/>
<dbReference type="GO" id="GO:0006508">
    <property type="term" value="P:proteolysis"/>
    <property type="evidence" value="ECO:0007669"/>
    <property type="project" value="UniProtKB-KW"/>
</dbReference>
<dbReference type="EMBL" id="LDAU01000103">
    <property type="protein sequence ID" value="KRX05882.1"/>
    <property type="molecule type" value="Genomic_DNA"/>
</dbReference>
<dbReference type="InterPro" id="IPR012962">
    <property type="entry name" value="Pept_M54_archaemetzincn"/>
</dbReference>
<dbReference type="InParanoid" id="A0A0V0QV18"/>
<keyword evidence="2" id="KW-0645">Protease</keyword>
<feature type="coiled-coil region" evidence="7">
    <location>
        <begin position="257"/>
        <end position="284"/>
    </location>
</feature>
<dbReference type="InterPro" id="IPR024079">
    <property type="entry name" value="MetalloPept_cat_dom_sf"/>
</dbReference>
<evidence type="ECO:0000256" key="3">
    <source>
        <dbReference type="ARBA" id="ARBA00022723"/>
    </source>
</evidence>
<evidence type="ECO:0000256" key="7">
    <source>
        <dbReference type="SAM" id="Coils"/>
    </source>
</evidence>
<comment type="cofactor">
    <cofactor evidence="1">
        <name>Zn(2+)</name>
        <dbReference type="ChEBI" id="CHEBI:29105"/>
    </cofactor>
</comment>
<evidence type="ECO:0000256" key="2">
    <source>
        <dbReference type="ARBA" id="ARBA00022670"/>
    </source>
</evidence>
<organism evidence="8 9">
    <name type="scientific">Pseudocohnilembus persalinus</name>
    <name type="common">Ciliate</name>
    <dbReference type="NCBI Taxonomy" id="266149"/>
    <lineage>
        <taxon>Eukaryota</taxon>
        <taxon>Sar</taxon>
        <taxon>Alveolata</taxon>
        <taxon>Ciliophora</taxon>
        <taxon>Intramacronucleata</taxon>
        <taxon>Oligohymenophorea</taxon>
        <taxon>Scuticociliatia</taxon>
        <taxon>Philasterida</taxon>
        <taxon>Pseudocohnilembidae</taxon>
        <taxon>Pseudocohnilembus</taxon>
    </lineage>
</organism>
<name>A0A0V0QV18_PSEPJ</name>
<dbReference type="PANTHER" id="PTHR15910:SF1">
    <property type="entry name" value="ARCHAEMETZINCIN-2"/>
    <property type="match status" value="1"/>
</dbReference>
<evidence type="ECO:0000256" key="1">
    <source>
        <dbReference type="ARBA" id="ARBA00001947"/>
    </source>
</evidence>
<evidence type="ECO:0000256" key="6">
    <source>
        <dbReference type="ARBA" id="ARBA00023049"/>
    </source>
</evidence>
<keyword evidence="3" id="KW-0479">Metal-binding</keyword>
<evidence type="ECO:0000256" key="4">
    <source>
        <dbReference type="ARBA" id="ARBA00022801"/>
    </source>
</evidence>
<dbReference type="OrthoDB" id="194149at2759"/>
<keyword evidence="5" id="KW-0862">Zinc</keyword>
<gene>
    <name evidence="8" type="ORF">PPERSA_03819</name>
</gene>